<gene>
    <name evidence="1" type="ORF">NCTC10786_03750</name>
</gene>
<dbReference type="AlphaFoldDB" id="A0A2X2YEA4"/>
<evidence type="ECO:0000313" key="1">
    <source>
        <dbReference type="EMBL" id="SQB36870.1"/>
    </source>
</evidence>
<protein>
    <submittedName>
        <fullName evidence="1">Uncharacterized protein</fullName>
    </submittedName>
</protein>
<dbReference type="Proteomes" id="UP000251584">
    <property type="component" value="Unassembled WGS sequence"/>
</dbReference>
<dbReference type="EMBL" id="UAVY01000007">
    <property type="protein sequence ID" value="SQB36870.1"/>
    <property type="molecule type" value="Genomic_DNA"/>
</dbReference>
<sequence>MATRRKNVGFIIVILQRYGVSPPLSLVHNSEIIIVAAGKE</sequence>
<proteinExistence type="predicted"/>
<accession>A0A2X2YEA4</accession>
<name>A0A2X2YEA4_CITKO</name>
<evidence type="ECO:0000313" key="2">
    <source>
        <dbReference type="Proteomes" id="UP000251584"/>
    </source>
</evidence>
<reference evidence="1 2" key="1">
    <citation type="submission" date="2018-06" db="EMBL/GenBank/DDBJ databases">
        <authorList>
            <consortium name="Pathogen Informatics"/>
            <person name="Doyle S."/>
        </authorList>
    </citation>
    <scope>NUCLEOTIDE SEQUENCE [LARGE SCALE GENOMIC DNA]</scope>
    <source>
        <strain evidence="1 2">NCTC10786</strain>
    </source>
</reference>
<organism evidence="1 2">
    <name type="scientific">Citrobacter koseri</name>
    <name type="common">Citrobacter diversus</name>
    <dbReference type="NCBI Taxonomy" id="545"/>
    <lineage>
        <taxon>Bacteria</taxon>
        <taxon>Pseudomonadati</taxon>
        <taxon>Pseudomonadota</taxon>
        <taxon>Gammaproteobacteria</taxon>
        <taxon>Enterobacterales</taxon>
        <taxon>Enterobacteriaceae</taxon>
        <taxon>Citrobacter</taxon>
    </lineage>
</organism>